<evidence type="ECO:0000256" key="1">
    <source>
        <dbReference type="SAM" id="Phobius"/>
    </source>
</evidence>
<dbReference type="VEuPathDB" id="TrichDB:TRFO_34681"/>
<keyword evidence="1" id="KW-1133">Transmembrane helix</keyword>
<sequence>MNSNYQSTRLEERNEKMIKQRQVPSSEFISKLHELIISLPSQTDEQILETLNSITIFIVHFDFDLFNELSSEELQNLLNLIPFSPMRSKSEISSKTIDILTLLLKYNSSLIDNFNQQYLFNTIISNMIYVINSGFYISCVSFLYEALKIRNELRDMYLCYNLQDLVMRCSPSPDKVFFEFLTLLTLKPTFSMDLASIIIPSFIAQDVPQERTITVLKCIISVIRENNSIVLPVLSSDYLERTVLKLGNVVYTIATFFKFSNISLQICLNQSSSDKTSSNKESTNKICDNTSKEMSSAANAAATSFQRINICSILNGVLKNCGKTEVSFVDLMLASINNDKKSTNTSSNDKLLKHACNLMTTLLNFDVFLNDLKWIPEINFSSFLEEKLPYNTNKAIIVFLMNYALKMPKSSSEMILTETFLHKMFEFASSCEEEENEFVNGLSEIAIRFSSNPNIVSLIESVNSNYENIIIHYFKA</sequence>
<dbReference type="RefSeq" id="XP_068352090.1">
    <property type="nucleotide sequence ID" value="XM_068509800.1"/>
</dbReference>
<proteinExistence type="predicted"/>
<protein>
    <submittedName>
        <fullName evidence="2">Uncharacterized protein</fullName>
    </submittedName>
</protein>
<dbReference type="GeneID" id="94844504"/>
<dbReference type="AlphaFoldDB" id="A0A1J4JK18"/>
<keyword evidence="1" id="KW-0812">Transmembrane</keyword>
<keyword evidence="3" id="KW-1185">Reference proteome</keyword>
<accession>A0A1J4JK18</accession>
<dbReference type="Proteomes" id="UP000179807">
    <property type="component" value="Unassembled WGS sequence"/>
</dbReference>
<gene>
    <name evidence="2" type="ORF">TRFO_34681</name>
</gene>
<evidence type="ECO:0000313" key="3">
    <source>
        <dbReference type="Proteomes" id="UP000179807"/>
    </source>
</evidence>
<feature type="transmembrane region" description="Helical" evidence="1">
    <location>
        <begin position="127"/>
        <end position="147"/>
    </location>
</feature>
<reference evidence="2" key="1">
    <citation type="submission" date="2016-10" db="EMBL/GenBank/DDBJ databases">
        <authorList>
            <person name="Benchimol M."/>
            <person name="Almeida L.G."/>
            <person name="Vasconcelos A.T."/>
            <person name="Perreira-Neves A."/>
            <person name="Rosa I.A."/>
            <person name="Tasca T."/>
            <person name="Bogo M.R."/>
            <person name="de Souza W."/>
        </authorList>
    </citation>
    <scope>NUCLEOTIDE SEQUENCE [LARGE SCALE GENOMIC DNA]</scope>
    <source>
        <strain evidence="2">K</strain>
    </source>
</reference>
<keyword evidence="1" id="KW-0472">Membrane</keyword>
<comment type="caution">
    <text evidence="2">The sequence shown here is derived from an EMBL/GenBank/DDBJ whole genome shotgun (WGS) entry which is preliminary data.</text>
</comment>
<dbReference type="EMBL" id="MLAK01001030">
    <property type="protein sequence ID" value="OHS98953.1"/>
    <property type="molecule type" value="Genomic_DNA"/>
</dbReference>
<organism evidence="2 3">
    <name type="scientific">Tritrichomonas foetus</name>
    <dbReference type="NCBI Taxonomy" id="1144522"/>
    <lineage>
        <taxon>Eukaryota</taxon>
        <taxon>Metamonada</taxon>
        <taxon>Parabasalia</taxon>
        <taxon>Tritrichomonadida</taxon>
        <taxon>Tritrichomonadidae</taxon>
        <taxon>Tritrichomonas</taxon>
    </lineage>
</organism>
<evidence type="ECO:0000313" key="2">
    <source>
        <dbReference type="EMBL" id="OHS98953.1"/>
    </source>
</evidence>
<name>A0A1J4JK18_9EUKA</name>